<reference evidence="1 2" key="1">
    <citation type="submission" date="2021-06" db="EMBL/GenBank/DDBJ databases">
        <title>Caerostris extrusa draft genome.</title>
        <authorList>
            <person name="Kono N."/>
            <person name="Arakawa K."/>
        </authorList>
    </citation>
    <scope>NUCLEOTIDE SEQUENCE [LARGE SCALE GENOMIC DNA]</scope>
</reference>
<organism evidence="1 2">
    <name type="scientific">Caerostris extrusa</name>
    <name type="common">Bark spider</name>
    <name type="synonym">Caerostris bankana</name>
    <dbReference type="NCBI Taxonomy" id="172846"/>
    <lineage>
        <taxon>Eukaryota</taxon>
        <taxon>Metazoa</taxon>
        <taxon>Ecdysozoa</taxon>
        <taxon>Arthropoda</taxon>
        <taxon>Chelicerata</taxon>
        <taxon>Arachnida</taxon>
        <taxon>Araneae</taxon>
        <taxon>Araneomorphae</taxon>
        <taxon>Entelegynae</taxon>
        <taxon>Araneoidea</taxon>
        <taxon>Araneidae</taxon>
        <taxon>Caerostris</taxon>
    </lineage>
</organism>
<gene>
    <name evidence="1" type="ORF">CEXT_111171</name>
</gene>
<sequence length="227" mass="24727">MSGLKSTFHCFHRLTAVTVHGNSSGAVEPTLACDYCDRDGFLITKKHSAIISFACTKSRWVVRDGPNVVLKLPFVGAVQCPECSDSFTGTNGSPSRGSIVKHLKFKHQLRISHLLFHTSALNVRIASATPQGLRNHLSAHKKASALHVATPLTFLHHAGNDEGRTRSPMADFLSEGELRVDTDPVACPAGPGLTCPPLSRLFCRRVKGPLRHHLDRWTISFPPDPLG</sequence>
<evidence type="ECO:0008006" key="3">
    <source>
        <dbReference type="Google" id="ProtNLM"/>
    </source>
</evidence>
<name>A0AAV4MWV5_CAEEX</name>
<keyword evidence="2" id="KW-1185">Reference proteome</keyword>
<proteinExistence type="predicted"/>
<evidence type="ECO:0000313" key="2">
    <source>
        <dbReference type="Proteomes" id="UP001054945"/>
    </source>
</evidence>
<dbReference type="EMBL" id="BPLR01002662">
    <property type="protein sequence ID" value="GIX76416.1"/>
    <property type="molecule type" value="Genomic_DNA"/>
</dbReference>
<dbReference type="AlphaFoldDB" id="A0AAV4MWV5"/>
<evidence type="ECO:0000313" key="1">
    <source>
        <dbReference type="EMBL" id="GIX76416.1"/>
    </source>
</evidence>
<dbReference type="Proteomes" id="UP001054945">
    <property type="component" value="Unassembled WGS sequence"/>
</dbReference>
<accession>A0AAV4MWV5</accession>
<comment type="caution">
    <text evidence="1">The sequence shown here is derived from an EMBL/GenBank/DDBJ whole genome shotgun (WGS) entry which is preliminary data.</text>
</comment>
<protein>
    <recommendedName>
        <fullName evidence="3">C2H2-type domain-containing protein</fullName>
    </recommendedName>
</protein>